<evidence type="ECO:0000256" key="4">
    <source>
        <dbReference type="ARBA" id="ARBA00022771"/>
    </source>
</evidence>
<evidence type="ECO:0000256" key="3">
    <source>
        <dbReference type="ARBA" id="ARBA00022723"/>
    </source>
</evidence>
<dbReference type="Gene3D" id="2.60.200.20">
    <property type="match status" value="1"/>
</dbReference>
<feature type="region of interest" description="Disordered" evidence="7">
    <location>
        <begin position="132"/>
        <end position="216"/>
    </location>
</feature>
<feature type="region of interest" description="Disordered" evidence="7">
    <location>
        <begin position="328"/>
        <end position="358"/>
    </location>
</feature>
<accession>A0AAW1MJ17</accession>
<dbReference type="GO" id="GO:0003676">
    <property type="term" value="F:nucleic acid binding"/>
    <property type="evidence" value="ECO:0007669"/>
    <property type="project" value="InterPro"/>
</dbReference>
<evidence type="ECO:0000256" key="5">
    <source>
        <dbReference type="ARBA" id="ARBA00022833"/>
    </source>
</evidence>
<evidence type="ECO:0000313" key="11">
    <source>
        <dbReference type="EMBL" id="KAK9746308.1"/>
    </source>
</evidence>
<dbReference type="InterPro" id="IPR001841">
    <property type="entry name" value="Znf_RING"/>
</dbReference>
<keyword evidence="12" id="KW-1185">Reference proteome</keyword>
<dbReference type="PROSITE" id="PS50006">
    <property type="entry name" value="FHA_DOMAIN"/>
    <property type="match status" value="1"/>
</dbReference>
<dbReference type="AlphaFoldDB" id="A0AAW1MJ17"/>
<evidence type="ECO:0000256" key="7">
    <source>
        <dbReference type="SAM" id="MobiDB-lite"/>
    </source>
</evidence>
<feature type="domain" description="RING-type" evidence="9">
    <location>
        <begin position="232"/>
        <end position="270"/>
    </location>
</feature>
<feature type="domain" description="CCHC-type" evidence="10">
    <location>
        <begin position="371"/>
        <end position="385"/>
    </location>
</feature>
<comment type="caution">
    <text evidence="11">The sequence shown here is derived from an EMBL/GenBank/DDBJ whole genome shotgun (WGS) entry which is preliminary data.</text>
</comment>
<dbReference type="InterPro" id="IPR008984">
    <property type="entry name" value="SMAD_FHA_dom_sf"/>
</dbReference>
<dbReference type="GO" id="GO:0016567">
    <property type="term" value="P:protein ubiquitination"/>
    <property type="evidence" value="ECO:0007669"/>
    <property type="project" value="TreeGrafter"/>
</dbReference>
<dbReference type="Proteomes" id="UP001458880">
    <property type="component" value="Unassembled WGS sequence"/>
</dbReference>
<dbReference type="GO" id="GO:0008270">
    <property type="term" value="F:zinc ion binding"/>
    <property type="evidence" value="ECO:0007669"/>
    <property type="project" value="UniProtKB-KW"/>
</dbReference>
<dbReference type="PROSITE" id="PS50089">
    <property type="entry name" value="ZF_RING_2"/>
    <property type="match status" value="1"/>
</dbReference>
<dbReference type="SUPFAM" id="SSF49879">
    <property type="entry name" value="SMAD/FHA domain"/>
    <property type="match status" value="1"/>
</dbReference>
<dbReference type="CDD" id="cd00060">
    <property type="entry name" value="FHA"/>
    <property type="match status" value="1"/>
</dbReference>
<dbReference type="GO" id="GO:0005634">
    <property type="term" value="C:nucleus"/>
    <property type="evidence" value="ECO:0007669"/>
    <property type="project" value="TreeGrafter"/>
</dbReference>
<keyword evidence="4 6" id="KW-0863">Zinc-finger</keyword>
<comment type="similarity">
    <text evidence="1">Belongs to the CHFR family.</text>
</comment>
<dbReference type="InterPro" id="IPR052256">
    <property type="entry name" value="E3_ubiquitin-ligase_CHFR"/>
</dbReference>
<name>A0AAW1MJ17_POPJA</name>
<dbReference type="InterPro" id="IPR017907">
    <property type="entry name" value="Znf_RING_CS"/>
</dbReference>
<dbReference type="EMBL" id="JASPKY010000041">
    <property type="protein sequence ID" value="KAK9746308.1"/>
    <property type="molecule type" value="Genomic_DNA"/>
</dbReference>
<dbReference type="SUPFAM" id="SSF57850">
    <property type="entry name" value="RING/U-box"/>
    <property type="match status" value="1"/>
</dbReference>
<dbReference type="PANTHER" id="PTHR16079">
    <property type="entry name" value="UBIQUITIN LIGASE PROTEIN CHFR"/>
    <property type="match status" value="1"/>
</dbReference>
<sequence length="387" mass="42835">MGTQSTISEPYLLNVSDKTKFVLRNKCTIGRSLENTLVIENIKISRVHCSFEENNGFWFITDLSSNGTLVNQKKLTPKVSQALSEGDTINLSGCEYIFVNSRKDSLDDIDLSAVIDEAEITCTEQEVEVVTSPITDVINPSEADTNSPSDVKTGGDHAYSSKSSDVNTGKEVTEDKSVEAAPSTSTDDVNTGKEVTEDKSVEAAPSTSTDDRKDINTTNMDTLEHVENELQCIICTELFVKATTLNCSHSFCKYCIEQWRNKNKNCPICRTKITTANPTIVLDNFIEKVLESSPEDVKQKRNELIKSREQQLKVAPIKINVSRITRAPSPVEISSDDDDEDSSFSDDNTDEDMDSDYNGIPGRYYGGYGHCYSCGDTGHWANGCPYR</sequence>
<protein>
    <recommendedName>
        <fullName evidence="2">E3 ubiquitin-protein ligase CHFR</fullName>
    </recommendedName>
</protein>
<dbReference type="Pfam" id="PF13920">
    <property type="entry name" value="zf-C3HC4_3"/>
    <property type="match status" value="1"/>
</dbReference>
<reference evidence="11 12" key="1">
    <citation type="journal article" date="2024" name="BMC Genomics">
        <title>De novo assembly and annotation of Popillia japonica's genome with initial clues to its potential as an invasive pest.</title>
        <authorList>
            <person name="Cucini C."/>
            <person name="Boschi S."/>
            <person name="Funari R."/>
            <person name="Cardaioli E."/>
            <person name="Iannotti N."/>
            <person name="Marturano G."/>
            <person name="Paoli F."/>
            <person name="Bruttini M."/>
            <person name="Carapelli A."/>
            <person name="Frati F."/>
            <person name="Nardi F."/>
        </authorList>
    </citation>
    <scope>NUCLEOTIDE SEQUENCE [LARGE SCALE GENOMIC DNA]</scope>
    <source>
        <strain evidence="11">DMR45628</strain>
    </source>
</reference>
<dbReference type="InterPro" id="IPR000253">
    <property type="entry name" value="FHA_dom"/>
</dbReference>
<dbReference type="PANTHER" id="PTHR16079:SF4">
    <property type="entry name" value="E3 UBIQUITIN-PROTEIN LIGASE CHFR"/>
    <property type="match status" value="1"/>
</dbReference>
<organism evidence="11 12">
    <name type="scientific">Popillia japonica</name>
    <name type="common">Japanese beetle</name>
    <dbReference type="NCBI Taxonomy" id="7064"/>
    <lineage>
        <taxon>Eukaryota</taxon>
        <taxon>Metazoa</taxon>
        <taxon>Ecdysozoa</taxon>
        <taxon>Arthropoda</taxon>
        <taxon>Hexapoda</taxon>
        <taxon>Insecta</taxon>
        <taxon>Pterygota</taxon>
        <taxon>Neoptera</taxon>
        <taxon>Endopterygota</taxon>
        <taxon>Coleoptera</taxon>
        <taxon>Polyphaga</taxon>
        <taxon>Scarabaeiformia</taxon>
        <taxon>Scarabaeidae</taxon>
        <taxon>Rutelinae</taxon>
        <taxon>Popillia</taxon>
    </lineage>
</organism>
<dbReference type="GO" id="GO:0004842">
    <property type="term" value="F:ubiquitin-protein transferase activity"/>
    <property type="evidence" value="ECO:0007669"/>
    <property type="project" value="TreeGrafter"/>
</dbReference>
<feature type="compositionally biased region" description="Basic and acidic residues" evidence="7">
    <location>
        <begin position="190"/>
        <end position="201"/>
    </location>
</feature>
<dbReference type="PROSITE" id="PS50158">
    <property type="entry name" value="ZF_CCHC"/>
    <property type="match status" value="1"/>
</dbReference>
<dbReference type="CDD" id="cd16535">
    <property type="entry name" value="RING-HC_RNF8"/>
    <property type="match status" value="1"/>
</dbReference>
<evidence type="ECO:0000313" key="12">
    <source>
        <dbReference type="Proteomes" id="UP001458880"/>
    </source>
</evidence>
<dbReference type="SMART" id="SM00184">
    <property type="entry name" value="RING"/>
    <property type="match status" value="1"/>
</dbReference>
<dbReference type="InterPro" id="IPR036875">
    <property type="entry name" value="Znf_CCHC_sf"/>
</dbReference>
<dbReference type="PROSITE" id="PS00518">
    <property type="entry name" value="ZF_RING_1"/>
    <property type="match status" value="1"/>
</dbReference>
<feature type="domain" description="FHA" evidence="8">
    <location>
        <begin position="27"/>
        <end position="75"/>
    </location>
</feature>
<evidence type="ECO:0000256" key="2">
    <source>
        <dbReference type="ARBA" id="ARBA00017908"/>
    </source>
</evidence>
<dbReference type="GO" id="GO:0006511">
    <property type="term" value="P:ubiquitin-dependent protein catabolic process"/>
    <property type="evidence" value="ECO:0007669"/>
    <property type="project" value="TreeGrafter"/>
</dbReference>
<dbReference type="SMART" id="SM00240">
    <property type="entry name" value="FHA"/>
    <property type="match status" value="1"/>
</dbReference>
<proteinExistence type="inferred from homology"/>
<feature type="compositionally biased region" description="Acidic residues" evidence="7">
    <location>
        <begin position="334"/>
        <end position="355"/>
    </location>
</feature>
<dbReference type="InterPro" id="IPR001878">
    <property type="entry name" value="Znf_CCHC"/>
</dbReference>
<dbReference type="Gene3D" id="3.30.40.10">
    <property type="entry name" value="Zinc/RING finger domain, C3HC4 (zinc finger)"/>
    <property type="match status" value="1"/>
</dbReference>
<evidence type="ECO:0000259" key="9">
    <source>
        <dbReference type="PROSITE" id="PS50089"/>
    </source>
</evidence>
<dbReference type="InterPro" id="IPR013083">
    <property type="entry name" value="Znf_RING/FYVE/PHD"/>
</dbReference>
<evidence type="ECO:0000256" key="1">
    <source>
        <dbReference type="ARBA" id="ARBA00005797"/>
    </source>
</evidence>
<dbReference type="SUPFAM" id="SSF57756">
    <property type="entry name" value="Retrovirus zinc finger-like domains"/>
    <property type="match status" value="1"/>
</dbReference>
<evidence type="ECO:0000256" key="6">
    <source>
        <dbReference type="PROSITE-ProRule" id="PRU00047"/>
    </source>
</evidence>
<gene>
    <name evidence="11" type="ORF">QE152_g6288</name>
</gene>
<keyword evidence="3" id="KW-0479">Metal-binding</keyword>
<dbReference type="Pfam" id="PF00498">
    <property type="entry name" value="FHA"/>
    <property type="match status" value="1"/>
</dbReference>
<evidence type="ECO:0000259" key="8">
    <source>
        <dbReference type="PROSITE" id="PS50006"/>
    </source>
</evidence>
<keyword evidence="5" id="KW-0862">Zinc</keyword>
<evidence type="ECO:0000259" key="10">
    <source>
        <dbReference type="PROSITE" id="PS50158"/>
    </source>
</evidence>